<dbReference type="STRING" id="217031.ABB05_07315"/>
<reference evidence="2 3" key="1">
    <citation type="submission" date="2015-05" db="EMBL/GenBank/DDBJ databases">
        <title>Comparison of genome.</title>
        <authorList>
            <person name="Zheng Z."/>
            <person name="Sun M."/>
        </authorList>
    </citation>
    <scope>NUCLEOTIDE SEQUENCE [LARGE SCALE GENOMIC DNA]</scope>
    <source>
        <strain evidence="2 3">G25-74</strain>
    </source>
</reference>
<dbReference type="Gene3D" id="1.10.260.40">
    <property type="entry name" value="lambda repressor-like DNA-binding domains"/>
    <property type="match status" value="1"/>
</dbReference>
<protein>
    <submittedName>
        <fullName evidence="2">DNA-binding protein</fullName>
    </submittedName>
</protein>
<gene>
    <name evidence="2" type="ORF">ABB05_07315</name>
</gene>
<dbReference type="Proteomes" id="UP000077881">
    <property type="component" value="Unassembled WGS sequence"/>
</dbReference>
<accession>A0A178A0N4</accession>
<evidence type="ECO:0000313" key="3">
    <source>
        <dbReference type="Proteomes" id="UP000077881"/>
    </source>
</evidence>
<dbReference type="GO" id="GO:0003677">
    <property type="term" value="F:DNA binding"/>
    <property type="evidence" value="ECO:0007669"/>
    <property type="project" value="UniProtKB-KW"/>
</dbReference>
<dbReference type="PROSITE" id="PS50943">
    <property type="entry name" value="HTH_CROC1"/>
    <property type="match status" value="1"/>
</dbReference>
<dbReference type="CDD" id="cd00093">
    <property type="entry name" value="HTH_XRE"/>
    <property type="match status" value="1"/>
</dbReference>
<dbReference type="AlphaFoldDB" id="A0A178A0N4"/>
<keyword evidence="2" id="KW-0238">DNA-binding</keyword>
<dbReference type="SMART" id="SM00530">
    <property type="entry name" value="HTH_XRE"/>
    <property type="match status" value="1"/>
</dbReference>
<dbReference type="InterPro" id="IPR010982">
    <property type="entry name" value="Lambda_DNA-bd_dom_sf"/>
</dbReference>
<sequence>MQKLNLQFIKTRRIQLDKTLQETAECLGMKNASTYMKYENGIYAFKADHLPLLARTLNCMITDFFTSDVAETAI</sequence>
<comment type="caution">
    <text evidence="2">The sequence shown here is derived from an EMBL/GenBank/DDBJ whole genome shotgun (WGS) entry which is preliminary data.</text>
</comment>
<keyword evidence="3" id="KW-1185">Reference proteome</keyword>
<dbReference type="EMBL" id="LDJR01000034">
    <property type="protein sequence ID" value="OAK72658.1"/>
    <property type="molecule type" value="Genomic_DNA"/>
</dbReference>
<dbReference type="RefSeq" id="WP_064467875.1">
    <property type="nucleotide sequence ID" value="NZ_LDJR01000034.1"/>
</dbReference>
<feature type="domain" description="HTH cro/C1-type" evidence="1">
    <location>
        <begin position="9"/>
        <end position="64"/>
    </location>
</feature>
<dbReference type="SUPFAM" id="SSF47413">
    <property type="entry name" value="lambda repressor-like DNA-binding domains"/>
    <property type="match status" value="1"/>
</dbReference>
<evidence type="ECO:0000313" key="2">
    <source>
        <dbReference type="EMBL" id="OAK72658.1"/>
    </source>
</evidence>
<name>A0A178A0N4_9BACI</name>
<organism evidence="2 3">
    <name type="scientific">Lederbergia galactosidilytica</name>
    <dbReference type="NCBI Taxonomy" id="217031"/>
    <lineage>
        <taxon>Bacteria</taxon>
        <taxon>Bacillati</taxon>
        <taxon>Bacillota</taxon>
        <taxon>Bacilli</taxon>
        <taxon>Bacillales</taxon>
        <taxon>Bacillaceae</taxon>
        <taxon>Lederbergia</taxon>
    </lineage>
</organism>
<proteinExistence type="predicted"/>
<dbReference type="InterPro" id="IPR001387">
    <property type="entry name" value="Cro/C1-type_HTH"/>
</dbReference>
<dbReference type="OrthoDB" id="2662407at2"/>
<dbReference type="PATRIC" id="fig|217031.6.peg.1571"/>
<dbReference type="Pfam" id="PF01381">
    <property type="entry name" value="HTH_3"/>
    <property type="match status" value="1"/>
</dbReference>
<evidence type="ECO:0000259" key="1">
    <source>
        <dbReference type="PROSITE" id="PS50943"/>
    </source>
</evidence>